<gene>
    <name evidence="1" type="ORF">D5R95_00180</name>
</gene>
<feature type="non-terminal residue" evidence="1">
    <location>
        <position position="1"/>
    </location>
</feature>
<comment type="caution">
    <text evidence="1">The sequence shown here is derived from an EMBL/GenBank/DDBJ whole genome shotgun (WGS) entry which is preliminary data.</text>
</comment>
<dbReference type="InterPro" id="IPR011042">
    <property type="entry name" value="6-blade_b-propeller_TolB-like"/>
</dbReference>
<evidence type="ECO:0000313" key="1">
    <source>
        <dbReference type="EMBL" id="RQD92745.1"/>
    </source>
</evidence>
<protein>
    <submittedName>
        <fullName evidence="1">Uncharacterized protein</fullName>
    </submittedName>
</protein>
<accession>A0A3R7VVB4</accession>
<reference evidence="1 2" key="1">
    <citation type="submission" date="2018-08" db="EMBL/GenBank/DDBJ databases">
        <title>The metabolism and importance of syntrophic acetate oxidation coupled to methane or sulfide production in haloalkaline environments.</title>
        <authorList>
            <person name="Timmers P.H.A."/>
            <person name="Vavourakis C.D."/>
            <person name="Sorokin D.Y."/>
            <person name="Sinninghe Damste J.S."/>
            <person name="Muyzer G."/>
            <person name="Stams A.J.M."/>
            <person name="Plugge C.M."/>
        </authorList>
    </citation>
    <scope>NUCLEOTIDE SEQUENCE [LARGE SCALE GENOMIC DNA]</scope>
    <source>
        <strain evidence="1">MSAO_Arc3</strain>
    </source>
</reference>
<evidence type="ECO:0000313" key="2">
    <source>
        <dbReference type="Proteomes" id="UP000284763"/>
    </source>
</evidence>
<dbReference type="EMBL" id="QZAB01000017">
    <property type="protein sequence ID" value="RQD92745.1"/>
    <property type="molecule type" value="Genomic_DNA"/>
</dbReference>
<organism evidence="1 2">
    <name type="scientific">Methanosalsum natronophilum</name>
    <dbReference type="NCBI Taxonomy" id="768733"/>
    <lineage>
        <taxon>Archaea</taxon>
        <taxon>Methanobacteriati</taxon>
        <taxon>Methanobacteriota</taxon>
        <taxon>Stenosarchaea group</taxon>
        <taxon>Methanomicrobia</taxon>
        <taxon>Methanosarcinales</taxon>
        <taxon>Methanosarcinaceae</taxon>
        <taxon>Methanosalsum</taxon>
    </lineage>
</organism>
<name>A0A3R7VVB4_9EURY</name>
<sequence length="107" mass="11541">GIAVIGGYVYRGEAINALEGNYIFGDWSLGFDEGDGTVFSSSPTNGDWDFWELAIANKENQRLGLFITGMGQDADRELYILTTENSGPSGDTGKIFKIVPPGSNNLE</sequence>
<dbReference type="AlphaFoldDB" id="A0A3R7VVB4"/>
<dbReference type="Proteomes" id="UP000284763">
    <property type="component" value="Unassembled WGS sequence"/>
</dbReference>
<proteinExistence type="predicted"/>
<dbReference type="Gene3D" id="2.120.10.30">
    <property type="entry name" value="TolB, C-terminal domain"/>
    <property type="match status" value="1"/>
</dbReference>